<keyword evidence="1" id="KW-1133">Transmembrane helix</keyword>
<evidence type="ECO:0000256" key="1">
    <source>
        <dbReference type="SAM" id="Phobius"/>
    </source>
</evidence>
<dbReference type="EMBL" id="CP074694">
    <property type="protein sequence ID" value="QVL30977.1"/>
    <property type="molecule type" value="Genomic_DNA"/>
</dbReference>
<proteinExistence type="predicted"/>
<sequence length="171" mass="19843">MHLRPVFFGYLRIWQQGDFLVVRERTPLLVLGEFLNRILVVTIVLIALCMLALKQLSGDWNILGVISGIVFLIAFAMYLGIAIKISSTATSTVFQKASHQVSRYYLFGLFKRTISYSQIRLEQKKHDWGRFGGIVESYRILTDQDYELYFFMEEAAAKRFVEMVNIFEKPV</sequence>
<evidence type="ECO:0000313" key="2">
    <source>
        <dbReference type="EMBL" id="QVL30977.1"/>
    </source>
</evidence>
<feature type="transmembrane region" description="Helical" evidence="1">
    <location>
        <begin position="34"/>
        <end position="53"/>
    </location>
</feature>
<dbReference type="Proteomes" id="UP000676194">
    <property type="component" value="Chromosome"/>
</dbReference>
<dbReference type="AlphaFoldDB" id="A0A8E6B441"/>
<dbReference type="RefSeq" id="WP_213494859.1">
    <property type="nucleotide sequence ID" value="NZ_CP074694.1"/>
</dbReference>
<protein>
    <submittedName>
        <fullName evidence="2">Uncharacterized protein</fullName>
    </submittedName>
</protein>
<keyword evidence="1" id="KW-0472">Membrane</keyword>
<evidence type="ECO:0000313" key="3">
    <source>
        <dbReference type="Proteomes" id="UP000676194"/>
    </source>
</evidence>
<name>A0A8E6B441_9BACT</name>
<feature type="transmembrane region" description="Helical" evidence="1">
    <location>
        <begin position="60"/>
        <end position="81"/>
    </location>
</feature>
<keyword evidence="1" id="KW-0812">Transmembrane</keyword>
<accession>A0A8E6B441</accession>
<dbReference type="KEGG" id="tsph:KIH39_19280"/>
<gene>
    <name evidence="2" type="ORF">KIH39_19280</name>
</gene>
<organism evidence="2 3">
    <name type="scientific">Telmatocola sphagniphila</name>
    <dbReference type="NCBI Taxonomy" id="1123043"/>
    <lineage>
        <taxon>Bacteria</taxon>
        <taxon>Pseudomonadati</taxon>
        <taxon>Planctomycetota</taxon>
        <taxon>Planctomycetia</taxon>
        <taxon>Gemmatales</taxon>
        <taxon>Gemmataceae</taxon>
    </lineage>
</organism>
<keyword evidence="3" id="KW-1185">Reference proteome</keyword>
<reference evidence="2" key="1">
    <citation type="submission" date="2021-05" db="EMBL/GenBank/DDBJ databases">
        <title>Complete genome sequence of the cellulolytic planctomycete Telmatocola sphagniphila SP2T and characterization of the first cellulase from planctomycetes.</title>
        <authorList>
            <person name="Rakitin A.L."/>
            <person name="Beletsky A.V."/>
            <person name="Naumoff D.G."/>
            <person name="Kulichevskaya I.S."/>
            <person name="Mardanov A.V."/>
            <person name="Ravin N.V."/>
            <person name="Dedysh S.N."/>
        </authorList>
    </citation>
    <scope>NUCLEOTIDE SEQUENCE</scope>
    <source>
        <strain evidence="2">SP2T</strain>
    </source>
</reference>